<accession>A0AAU7ARE6</accession>
<feature type="signal peptide" evidence="1">
    <location>
        <begin position="1"/>
        <end position="31"/>
    </location>
</feature>
<evidence type="ECO:0000256" key="1">
    <source>
        <dbReference type="SAM" id="SignalP"/>
    </source>
</evidence>
<dbReference type="PROSITE" id="PS51257">
    <property type="entry name" value="PROKAR_LIPOPROTEIN"/>
    <property type="match status" value="1"/>
</dbReference>
<dbReference type="KEGG" id="parq:DSM112329_01107"/>
<dbReference type="SUPFAM" id="SSF141072">
    <property type="entry name" value="CalX-like"/>
    <property type="match status" value="1"/>
</dbReference>
<reference evidence="2" key="1">
    <citation type="submission" date="2022-12" db="EMBL/GenBank/DDBJ databases">
        <title>Paraconexibacter alkalitolerans sp. nov. and Baekduia alba sp. nov., isolated from soil and emended description of the genera Paraconexibacter (Chun et al., 2020) and Baekduia (An et al., 2020).</title>
        <authorList>
            <person name="Vieira S."/>
            <person name="Huber K.J."/>
            <person name="Geppert A."/>
            <person name="Wolf J."/>
            <person name="Neumann-Schaal M."/>
            <person name="Muesken M."/>
            <person name="Overmann J."/>
        </authorList>
    </citation>
    <scope>NUCLEOTIDE SEQUENCE</scope>
    <source>
        <strain evidence="2">AEG42_29</strain>
    </source>
</reference>
<dbReference type="RefSeq" id="WP_354700817.1">
    <property type="nucleotide sequence ID" value="NZ_CP114014.1"/>
</dbReference>
<evidence type="ECO:0000313" key="2">
    <source>
        <dbReference type="EMBL" id="XAY04274.1"/>
    </source>
</evidence>
<protein>
    <recommendedName>
        <fullName evidence="3">Calx-beta domain-containing protein</fullName>
    </recommendedName>
</protein>
<dbReference type="Gene3D" id="2.60.40.2030">
    <property type="match status" value="1"/>
</dbReference>
<feature type="chain" id="PRO_5043436708" description="Calx-beta domain-containing protein" evidence="1">
    <location>
        <begin position="32"/>
        <end position="185"/>
    </location>
</feature>
<dbReference type="InterPro" id="IPR038081">
    <property type="entry name" value="CalX-like_sf"/>
</dbReference>
<evidence type="ECO:0008006" key="3">
    <source>
        <dbReference type="Google" id="ProtNLM"/>
    </source>
</evidence>
<proteinExistence type="predicted"/>
<gene>
    <name evidence="2" type="ORF">DSM112329_01107</name>
</gene>
<keyword evidence="1" id="KW-0732">Signal</keyword>
<organism evidence="2">
    <name type="scientific">Paraconexibacter sp. AEG42_29</name>
    <dbReference type="NCBI Taxonomy" id="2997339"/>
    <lineage>
        <taxon>Bacteria</taxon>
        <taxon>Bacillati</taxon>
        <taxon>Actinomycetota</taxon>
        <taxon>Thermoleophilia</taxon>
        <taxon>Solirubrobacterales</taxon>
        <taxon>Paraconexibacteraceae</taxon>
        <taxon>Paraconexibacter</taxon>
    </lineage>
</organism>
<dbReference type="EMBL" id="CP114014">
    <property type="protein sequence ID" value="XAY04274.1"/>
    <property type="molecule type" value="Genomic_DNA"/>
</dbReference>
<name>A0AAU7ARE6_9ACTN</name>
<sequence>MPAIRTIAARLALTAAGPLLVACAFATPAGAQTALAPPVASAPAPAPQLVPSTLVAAGLIPTTVTEGQAVRLSTALVCKKGRGNCTFRIALKNGSATAGIDYAATRVTTHVVKAGRTKNLNLTIPTVADRTCEPAETFSVEVQSLRGRAARTDLGQMTIASDVETDPVCAAAAEDARARGEAGIE</sequence>
<dbReference type="AlphaFoldDB" id="A0AAU7ARE6"/>